<proteinExistence type="predicted"/>
<evidence type="ECO:0000256" key="1">
    <source>
        <dbReference type="SAM" id="MobiDB-lite"/>
    </source>
</evidence>
<dbReference type="EMBL" id="FPIP01000002">
    <property type="protein sequence ID" value="SFW20269.1"/>
    <property type="molecule type" value="Genomic_DNA"/>
</dbReference>
<dbReference type="InterPro" id="IPR009045">
    <property type="entry name" value="Zn_M74/Hedgehog-like"/>
</dbReference>
<dbReference type="Gene3D" id="3.30.1380.10">
    <property type="match status" value="1"/>
</dbReference>
<dbReference type="InterPro" id="IPR003709">
    <property type="entry name" value="VanY-like_core_dom"/>
</dbReference>
<dbReference type="AlphaFoldDB" id="A0A1K1MB01"/>
<dbReference type="InterPro" id="IPR058193">
    <property type="entry name" value="VanY/YodJ_core_dom"/>
</dbReference>
<protein>
    <submittedName>
        <fullName evidence="4">D-alanyl-D-alanine carboxypeptidase</fullName>
    </submittedName>
</protein>
<dbReference type="CDD" id="cd14852">
    <property type="entry name" value="LD-carboxypeptidase"/>
    <property type="match status" value="1"/>
</dbReference>
<dbReference type="Proteomes" id="UP000183461">
    <property type="component" value="Unassembled WGS sequence"/>
</dbReference>
<keyword evidence="2" id="KW-0472">Membrane</keyword>
<organism evidence="4 5">
    <name type="scientific">Ruminococcus flavefaciens</name>
    <dbReference type="NCBI Taxonomy" id="1265"/>
    <lineage>
        <taxon>Bacteria</taxon>
        <taxon>Bacillati</taxon>
        <taxon>Bacillota</taxon>
        <taxon>Clostridia</taxon>
        <taxon>Eubacteriales</taxon>
        <taxon>Oscillospiraceae</taxon>
        <taxon>Ruminococcus</taxon>
    </lineage>
</organism>
<sequence length="352" mass="39436">MTNGDKRRNRKRDKVSKRYKVRYDRLVAVILVLIVLIVILTSCVKSCSGKEKNKNSDTKATTTTADNTQQSSIIDKLESSTETNAILSGTADGQKPSESQYTTEIHKAADVNTGNLLLVNADHEYKFVEGDIDLAVLYDVIDGTAFHVSDRVISLDKETLEQFTALMNAFYAESKNSDIYVIGGYRTAEEQNDKYYNGNSQFQGGHSDYHTGRSLDIIIAPSDGSSSGYYSPTGVYSYIDEHAAEYGFVVRFPEGKENYTRERARDYTYRYVGAPHAMYMKQNSLCLEEYINKLKEHTKDEPLEVTVDKKLYQIYYAPANPTGDTEVPVPSNKTYTVSGNNADGFIVTVSMN</sequence>
<keyword evidence="4" id="KW-0121">Carboxypeptidase</keyword>
<dbReference type="PANTHER" id="PTHR34385">
    <property type="entry name" value="D-ALANYL-D-ALANINE CARBOXYPEPTIDASE"/>
    <property type="match status" value="1"/>
</dbReference>
<feature type="compositionally biased region" description="Low complexity" evidence="1">
    <location>
        <begin position="58"/>
        <end position="71"/>
    </location>
</feature>
<keyword evidence="2" id="KW-0812">Transmembrane</keyword>
<dbReference type="GO" id="GO:0006508">
    <property type="term" value="P:proteolysis"/>
    <property type="evidence" value="ECO:0007669"/>
    <property type="project" value="InterPro"/>
</dbReference>
<gene>
    <name evidence="4" type="ORF">SAMN02910280_1013</name>
</gene>
<feature type="domain" description="D-alanyl-D-alanine carboxypeptidase-like core" evidence="3">
    <location>
        <begin position="154"/>
        <end position="273"/>
    </location>
</feature>
<evidence type="ECO:0000256" key="2">
    <source>
        <dbReference type="SAM" id="Phobius"/>
    </source>
</evidence>
<dbReference type="Gene3D" id="3.30.200.180">
    <property type="match status" value="1"/>
</dbReference>
<dbReference type="InterPro" id="IPR052179">
    <property type="entry name" value="DD-CPase-like"/>
</dbReference>
<name>A0A1K1MB01_RUMFL</name>
<dbReference type="SUPFAM" id="SSF55166">
    <property type="entry name" value="Hedgehog/DD-peptidase"/>
    <property type="match status" value="1"/>
</dbReference>
<reference evidence="4 5" key="1">
    <citation type="submission" date="2016-11" db="EMBL/GenBank/DDBJ databases">
        <authorList>
            <person name="Jaros S."/>
            <person name="Januszkiewicz K."/>
            <person name="Wedrychowicz H."/>
        </authorList>
    </citation>
    <scope>NUCLEOTIDE SEQUENCE [LARGE SCALE GENOMIC DNA]</scope>
    <source>
        <strain evidence="4 5">YL228</strain>
    </source>
</reference>
<keyword evidence="4" id="KW-0645">Protease</keyword>
<feature type="region of interest" description="Disordered" evidence="1">
    <location>
        <begin position="48"/>
        <end position="71"/>
    </location>
</feature>
<feature type="transmembrane region" description="Helical" evidence="2">
    <location>
        <begin position="21"/>
        <end position="40"/>
    </location>
</feature>
<keyword evidence="4" id="KW-0378">Hydrolase</keyword>
<dbReference type="GO" id="GO:0004180">
    <property type="term" value="F:carboxypeptidase activity"/>
    <property type="evidence" value="ECO:0007669"/>
    <property type="project" value="UniProtKB-KW"/>
</dbReference>
<dbReference type="Pfam" id="PF02557">
    <property type="entry name" value="VanY"/>
    <property type="match status" value="1"/>
</dbReference>
<keyword evidence="2" id="KW-1133">Transmembrane helix</keyword>
<evidence type="ECO:0000313" key="5">
    <source>
        <dbReference type="Proteomes" id="UP000183461"/>
    </source>
</evidence>
<evidence type="ECO:0000313" key="4">
    <source>
        <dbReference type="EMBL" id="SFW20269.1"/>
    </source>
</evidence>
<accession>A0A1K1MB01</accession>
<feature type="compositionally biased region" description="Basic and acidic residues" evidence="1">
    <location>
        <begin position="48"/>
        <end position="57"/>
    </location>
</feature>
<dbReference type="PANTHER" id="PTHR34385:SF1">
    <property type="entry name" value="PEPTIDOGLYCAN L-ALANYL-D-GLUTAMATE ENDOPEPTIDASE CWLK"/>
    <property type="match status" value="1"/>
</dbReference>
<evidence type="ECO:0000259" key="3">
    <source>
        <dbReference type="Pfam" id="PF02557"/>
    </source>
</evidence>
<dbReference type="RefSeq" id="WP_072299394.1">
    <property type="nucleotide sequence ID" value="NZ_FPIP01000002.1"/>
</dbReference>